<dbReference type="PANTHER" id="PTHR43316">
    <property type="entry name" value="HYDROLASE, HALOACID DELAHOGENASE-RELATED"/>
    <property type="match status" value="1"/>
</dbReference>
<accession>A0A2S9K268</accession>
<dbReference type="InterPro" id="IPR051540">
    <property type="entry name" value="S-2-haloacid_dehalogenase"/>
</dbReference>
<organism evidence="2 3">
    <name type="scientific">Malikia granosa</name>
    <dbReference type="NCBI Taxonomy" id="263067"/>
    <lineage>
        <taxon>Bacteria</taxon>
        <taxon>Pseudomonadati</taxon>
        <taxon>Pseudomonadota</taxon>
        <taxon>Betaproteobacteria</taxon>
        <taxon>Burkholderiales</taxon>
        <taxon>Comamonadaceae</taxon>
        <taxon>Malikia</taxon>
    </lineage>
</organism>
<dbReference type="Pfam" id="PF00702">
    <property type="entry name" value="Hydrolase"/>
    <property type="match status" value="1"/>
</dbReference>
<dbReference type="Gene3D" id="1.20.120.1600">
    <property type="match status" value="1"/>
</dbReference>
<dbReference type="AlphaFoldDB" id="A0A2S9K268"/>
<dbReference type="SUPFAM" id="SSF56784">
    <property type="entry name" value="HAD-like"/>
    <property type="match status" value="1"/>
</dbReference>
<dbReference type="Gene3D" id="3.40.50.1000">
    <property type="entry name" value="HAD superfamily/HAD-like"/>
    <property type="match status" value="1"/>
</dbReference>
<evidence type="ECO:0000313" key="3">
    <source>
        <dbReference type="Proteomes" id="UP000238589"/>
    </source>
</evidence>
<dbReference type="EMBL" id="PVLQ01000063">
    <property type="protein sequence ID" value="PRD64549.1"/>
    <property type="molecule type" value="Genomic_DNA"/>
</dbReference>
<proteinExistence type="predicted"/>
<evidence type="ECO:0000313" key="2">
    <source>
        <dbReference type="EMBL" id="PRD64549.1"/>
    </source>
</evidence>
<dbReference type="SFLD" id="SFLDG01129">
    <property type="entry name" value="C1.5:_HAD__Beta-PGM__Phosphata"/>
    <property type="match status" value="1"/>
</dbReference>
<dbReference type="InterPro" id="IPR006439">
    <property type="entry name" value="HAD-SF_hydro_IA"/>
</dbReference>
<dbReference type="RefSeq" id="WP_105749116.1">
    <property type="nucleotide sequence ID" value="NZ_PVLQ01000063.1"/>
</dbReference>
<sequence>MLNPAQVRAITLDLDDTLWPILPTLERAEAQLQCWLDAQAPATAEQWRVPEHRRALRAEVVRDHAAHAHDLSHLRREMIALALRRAGDDAALAEPAFEVFFAARQCVEFYADALPALERLAARYPLVSLSNGNADLQRVGLGAHFKAQVSAREAGVAKPDPRIFGLAAEAAGVAPHQVLHIGDDALLDVIGALDAGMQAVWVNRERQDWSHAPRRPQLDVADLHAVCAALGLAD</sequence>
<protein>
    <submittedName>
        <fullName evidence="2">HAD family hydrolase</fullName>
    </submittedName>
</protein>
<dbReference type="Proteomes" id="UP000238589">
    <property type="component" value="Unassembled WGS sequence"/>
</dbReference>
<dbReference type="OrthoDB" id="367448at2"/>
<dbReference type="NCBIfam" id="TIGR01549">
    <property type="entry name" value="HAD-SF-IA-v1"/>
    <property type="match status" value="1"/>
</dbReference>
<dbReference type="PRINTS" id="PR00413">
    <property type="entry name" value="HADHALOGNASE"/>
</dbReference>
<evidence type="ECO:0000256" key="1">
    <source>
        <dbReference type="ARBA" id="ARBA00022801"/>
    </source>
</evidence>
<name>A0A2S9K268_9BURK</name>
<dbReference type="SFLD" id="SFLDS00003">
    <property type="entry name" value="Haloacid_Dehalogenase"/>
    <property type="match status" value="1"/>
</dbReference>
<gene>
    <name evidence="2" type="ORF">C6P64_13680</name>
</gene>
<keyword evidence="3" id="KW-1185">Reference proteome</keyword>
<keyword evidence="1 2" id="KW-0378">Hydrolase</keyword>
<dbReference type="PANTHER" id="PTHR43316:SF3">
    <property type="entry name" value="HALOACID DEHALOGENASE, TYPE II (AFU_ORTHOLOGUE AFUA_2G07750)-RELATED"/>
    <property type="match status" value="1"/>
</dbReference>
<dbReference type="InterPro" id="IPR036412">
    <property type="entry name" value="HAD-like_sf"/>
</dbReference>
<dbReference type="GO" id="GO:0016787">
    <property type="term" value="F:hydrolase activity"/>
    <property type="evidence" value="ECO:0007669"/>
    <property type="project" value="UniProtKB-KW"/>
</dbReference>
<reference evidence="2 3" key="1">
    <citation type="submission" date="2018-03" db="EMBL/GenBank/DDBJ databases">
        <title>Comparative genomics illustrates the genes involved in a hyperalkaliphilic mechanisms of Serpentinomonas isolated from highly-alkaline calcium-rich serpentinized springs.</title>
        <authorList>
            <person name="Suzuki S."/>
            <person name="Ishii S."/>
            <person name="Walworth N."/>
            <person name="Bird L."/>
            <person name="Kuenen J.G."/>
            <person name="Nealson K.H."/>
        </authorList>
    </citation>
    <scope>NUCLEOTIDE SEQUENCE [LARGE SCALE GENOMIC DNA]</scope>
    <source>
        <strain evidence="2 3">P1</strain>
    </source>
</reference>
<dbReference type="InterPro" id="IPR023214">
    <property type="entry name" value="HAD_sf"/>
</dbReference>
<comment type="caution">
    <text evidence="2">The sequence shown here is derived from an EMBL/GenBank/DDBJ whole genome shotgun (WGS) entry which is preliminary data.</text>
</comment>
<dbReference type="NCBIfam" id="TIGR01509">
    <property type="entry name" value="HAD-SF-IA-v3"/>
    <property type="match status" value="1"/>
</dbReference>